<reference evidence="2 3" key="1">
    <citation type="submission" date="2020-11" db="EMBL/GenBank/DDBJ databases">
        <authorList>
            <person name="Lassalle F."/>
        </authorList>
    </citation>
    <scope>NUCLEOTIDE SEQUENCE [LARGE SCALE GENOMIC DNA]</scope>
    <source>
        <strain evidence="2 3">AB21</strain>
    </source>
</reference>
<keyword evidence="1" id="KW-0472">Membrane</keyword>
<gene>
    <name evidence="2" type="ORF">RHAB21_02792</name>
</gene>
<evidence type="ECO:0000256" key="1">
    <source>
        <dbReference type="SAM" id="Phobius"/>
    </source>
</evidence>
<evidence type="ECO:0000313" key="2">
    <source>
        <dbReference type="EMBL" id="CAD7038471.1"/>
    </source>
</evidence>
<keyword evidence="1" id="KW-1133">Transmembrane helix</keyword>
<dbReference type="EMBL" id="CABFWE030000005">
    <property type="protein sequence ID" value="CAD7038471.1"/>
    <property type="molecule type" value="Genomic_DNA"/>
</dbReference>
<keyword evidence="3" id="KW-1185">Reference proteome</keyword>
<dbReference type="RefSeq" id="WP_142588003.1">
    <property type="nucleotide sequence ID" value="NZ_CABFWE030000005.1"/>
</dbReference>
<sequence>MSKSSFEQKIEQGFYTIGRQRDQLASDKRRLARQLRYAQHSARLASLSKQYDFGMAFFAAMGTVSLIVFDGRSGSDAWLTPALSLSLMLFACGSALRGRKMVSRIRTFNDRFGSWQF</sequence>
<keyword evidence="1" id="KW-0812">Transmembrane</keyword>
<organism evidence="2 3">
    <name type="scientific">Pseudorhizobium halotolerans</name>
    <dbReference type="NCBI Taxonomy" id="1233081"/>
    <lineage>
        <taxon>Bacteria</taxon>
        <taxon>Pseudomonadati</taxon>
        <taxon>Pseudomonadota</taxon>
        <taxon>Alphaproteobacteria</taxon>
        <taxon>Hyphomicrobiales</taxon>
        <taxon>Rhizobiaceae</taxon>
        <taxon>Rhizobium/Agrobacterium group</taxon>
        <taxon>Pseudorhizobium</taxon>
    </lineage>
</organism>
<dbReference type="Proteomes" id="UP000601041">
    <property type="component" value="Unassembled WGS sequence"/>
</dbReference>
<protein>
    <recommendedName>
        <fullName evidence="4">SLATT domain-containing protein</fullName>
    </recommendedName>
</protein>
<comment type="caution">
    <text evidence="2">The sequence shown here is derived from an EMBL/GenBank/DDBJ whole genome shotgun (WGS) entry which is preliminary data.</text>
</comment>
<feature type="transmembrane region" description="Helical" evidence="1">
    <location>
        <begin position="77"/>
        <end position="96"/>
    </location>
</feature>
<proteinExistence type="predicted"/>
<feature type="transmembrane region" description="Helical" evidence="1">
    <location>
        <begin position="53"/>
        <end position="71"/>
    </location>
</feature>
<evidence type="ECO:0008006" key="4">
    <source>
        <dbReference type="Google" id="ProtNLM"/>
    </source>
</evidence>
<evidence type="ECO:0000313" key="3">
    <source>
        <dbReference type="Proteomes" id="UP000601041"/>
    </source>
</evidence>
<name>A0ABN7JNE3_9HYPH</name>
<accession>A0ABN7JNE3</accession>